<dbReference type="Pfam" id="PF01555">
    <property type="entry name" value="N6_N4_Mtase"/>
    <property type="match status" value="1"/>
</dbReference>
<evidence type="ECO:0000313" key="7">
    <source>
        <dbReference type="EMBL" id="VFK07415.1"/>
    </source>
</evidence>
<evidence type="ECO:0000256" key="3">
    <source>
        <dbReference type="RuleBase" id="RU362026"/>
    </source>
</evidence>
<dbReference type="InterPro" id="IPR002941">
    <property type="entry name" value="DNA_methylase_N4/N6"/>
</dbReference>
<evidence type="ECO:0000256" key="1">
    <source>
        <dbReference type="ARBA" id="ARBA00022603"/>
    </source>
</evidence>
<keyword evidence="1 6" id="KW-0489">Methyltransferase</keyword>
<dbReference type="PRINTS" id="PR00508">
    <property type="entry name" value="S21N4MTFRASE"/>
</dbReference>
<comment type="similarity">
    <text evidence="3">Belongs to the N(4)/N(6)-methyltransferase family.</text>
</comment>
<dbReference type="GO" id="GO:0003677">
    <property type="term" value="F:DNA binding"/>
    <property type="evidence" value="ECO:0007669"/>
    <property type="project" value="InterPro"/>
</dbReference>
<evidence type="ECO:0000256" key="2">
    <source>
        <dbReference type="ARBA" id="ARBA00022679"/>
    </source>
</evidence>
<dbReference type="GO" id="GO:0032259">
    <property type="term" value="P:methylation"/>
    <property type="evidence" value="ECO:0007669"/>
    <property type="project" value="UniProtKB-KW"/>
</dbReference>
<sequence length="154" mass="16977">MSPHRFKLKTIPAKDGLSVPRLTNTLLSTHPSISTKTIAKNTAMRSTHWQHEPCWYAVRKGRTGHWMGDRRQSTLWSLSHSKNDTGHGTQKPVEAMRRPMENNASPGQAIYEPFSGSGTSLIAAETCGRVCLALEIDPLYVDRGPSALGGLRRG</sequence>
<evidence type="ECO:0000259" key="4">
    <source>
        <dbReference type="Pfam" id="PF01555"/>
    </source>
</evidence>
<name>A0A450S2U6_9GAMM</name>
<evidence type="ECO:0000313" key="5">
    <source>
        <dbReference type="EMBL" id="VFJ45776.1"/>
    </source>
</evidence>
<dbReference type="GO" id="GO:0008170">
    <property type="term" value="F:N-methyltransferase activity"/>
    <property type="evidence" value="ECO:0007669"/>
    <property type="project" value="InterPro"/>
</dbReference>
<dbReference type="InterPro" id="IPR029063">
    <property type="entry name" value="SAM-dependent_MTases_sf"/>
</dbReference>
<dbReference type="InterPro" id="IPR001091">
    <property type="entry name" value="RM_Methyltransferase"/>
</dbReference>
<gene>
    <name evidence="5" type="ORF">BECKFM1743A_GA0114220_1002912</name>
    <name evidence="7" type="ORF">BECKFM1743B_GA0114221_1004012</name>
    <name evidence="6" type="ORF">BECKFM1743C_GA0114222_1003212</name>
</gene>
<dbReference type="AlphaFoldDB" id="A0A450S2U6"/>
<feature type="domain" description="DNA methylase N-4/N-6" evidence="4">
    <location>
        <begin position="70"/>
        <end position="142"/>
    </location>
</feature>
<evidence type="ECO:0000313" key="6">
    <source>
        <dbReference type="EMBL" id="VFJ45970.1"/>
    </source>
</evidence>
<dbReference type="EMBL" id="CAADFA010000032">
    <property type="protein sequence ID" value="VFJ45970.1"/>
    <property type="molecule type" value="Genomic_DNA"/>
</dbReference>
<dbReference type="EC" id="2.1.1.-" evidence="3"/>
<keyword evidence="2" id="KW-0808">Transferase</keyword>
<dbReference type="EMBL" id="CAADEZ010000029">
    <property type="protein sequence ID" value="VFJ45776.1"/>
    <property type="molecule type" value="Genomic_DNA"/>
</dbReference>
<protein>
    <recommendedName>
        <fullName evidence="3">Methyltransferase</fullName>
        <ecNumber evidence="3">2.1.1.-</ecNumber>
    </recommendedName>
</protein>
<dbReference type="EMBL" id="CAADFL010000040">
    <property type="protein sequence ID" value="VFK07415.1"/>
    <property type="molecule type" value="Genomic_DNA"/>
</dbReference>
<accession>A0A450S2U6</accession>
<proteinExistence type="inferred from homology"/>
<organism evidence="6">
    <name type="scientific">Candidatus Kentrum sp. FM</name>
    <dbReference type="NCBI Taxonomy" id="2126340"/>
    <lineage>
        <taxon>Bacteria</taxon>
        <taxon>Pseudomonadati</taxon>
        <taxon>Pseudomonadota</taxon>
        <taxon>Gammaproteobacteria</taxon>
        <taxon>Candidatus Kentrum</taxon>
    </lineage>
</organism>
<dbReference type="Gene3D" id="3.40.50.150">
    <property type="entry name" value="Vaccinia Virus protein VP39"/>
    <property type="match status" value="1"/>
</dbReference>
<dbReference type="SUPFAM" id="SSF53335">
    <property type="entry name" value="S-adenosyl-L-methionine-dependent methyltransferases"/>
    <property type="match status" value="1"/>
</dbReference>
<reference evidence="6" key="1">
    <citation type="submission" date="2019-02" db="EMBL/GenBank/DDBJ databases">
        <authorList>
            <person name="Gruber-Vodicka R. H."/>
            <person name="Seah K. B. B."/>
        </authorList>
    </citation>
    <scope>NUCLEOTIDE SEQUENCE</scope>
    <source>
        <strain evidence="5">BECK_BZ163</strain>
        <strain evidence="7">BECK_BZ164</strain>
        <strain evidence="6">BECK_BZ165</strain>
    </source>
</reference>